<dbReference type="Proteomes" id="UP001595776">
    <property type="component" value="Unassembled WGS sequence"/>
</dbReference>
<dbReference type="PANTHER" id="PTHR30294:SF29">
    <property type="entry name" value="MULTIDRUG ABC TRANSPORTER PERMEASE YBHS-RELATED"/>
    <property type="match status" value="1"/>
</dbReference>
<evidence type="ECO:0000256" key="7">
    <source>
        <dbReference type="ARBA" id="ARBA00023136"/>
    </source>
</evidence>
<keyword evidence="7 8" id="KW-0472">Membrane</keyword>
<comment type="similarity">
    <text evidence="2">Belongs to the ABC-2 integral membrane protein family.</text>
</comment>
<evidence type="ECO:0000256" key="6">
    <source>
        <dbReference type="ARBA" id="ARBA00022989"/>
    </source>
</evidence>
<proteinExistence type="inferred from homology"/>
<dbReference type="PROSITE" id="PS51012">
    <property type="entry name" value="ABC_TM2"/>
    <property type="match status" value="1"/>
</dbReference>
<evidence type="ECO:0000256" key="1">
    <source>
        <dbReference type="ARBA" id="ARBA00004651"/>
    </source>
</evidence>
<keyword evidence="4" id="KW-1003">Cell membrane</keyword>
<dbReference type="InterPro" id="IPR047817">
    <property type="entry name" value="ABC2_TM_bact-type"/>
</dbReference>
<evidence type="ECO:0000256" key="3">
    <source>
        <dbReference type="ARBA" id="ARBA00022448"/>
    </source>
</evidence>
<feature type="transmembrane region" description="Helical" evidence="8">
    <location>
        <begin position="26"/>
        <end position="45"/>
    </location>
</feature>
<feature type="transmembrane region" description="Helical" evidence="8">
    <location>
        <begin position="342"/>
        <end position="365"/>
    </location>
</feature>
<evidence type="ECO:0000256" key="4">
    <source>
        <dbReference type="ARBA" id="ARBA00022475"/>
    </source>
</evidence>
<evidence type="ECO:0000259" key="9">
    <source>
        <dbReference type="PROSITE" id="PS51012"/>
    </source>
</evidence>
<feature type="transmembrane region" description="Helical" evidence="8">
    <location>
        <begin position="227"/>
        <end position="249"/>
    </location>
</feature>
<comment type="subcellular location">
    <subcellularLocation>
        <location evidence="1">Cell membrane</location>
        <topology evidence="1">Multi-pass membrane protein</topology>
    </subcellularLocation>
</comment>
<dbReference type="Pfam" id="PF12698">
    <property type="entry name" value="ABC2_membrane_3"/>
    <property type="match status" value="1"/>
</dbReference>
<protein>
    <submittedName>
        <fullName evidence="10">ABC transporter permease</fullName>
    </submittedName>
</protein>
<feature type="domain" description="ABC transmembrane type-2" evidence="9">
    <location>
        <begin position="131"/>
        <end position="371"/>
    </location>
</feature>
<feature type="transmembrane region" description="Helical" evidence="8">
    <location>
        <begin position="286"/>
        <end position="308"/>
    </location>
</feature>
<feature type="transmembrane region" description="Helical" evidence="8">
    <location>
        <begin position="178"/>
        <end position="201"/>
    </location>
</feature>
<organism evidence="10 11">
    <name type="scientific">Kordiimonas lipolytica</name>
    <dbReference type="NCBI Taxonomy" id="1662421"/>
    <lineage>
        <taxon>Bacteria</taxon>
        <taxon>Pseudomonadati</taxon>
        <taxon>Pseudomonadota</taxon>
        <taxon>Alphaproteobacteria</taxon>
        <taxon>Kordiimonadales</taxon>
        <taxon>Kordiimonadaceae</taxon>
        <taxon>Kordiimonas</taxon>
    </lineage>
</organism>
<evidence type="ECO:0000256" key="8">
    <source>
        <dbReference type="SAM" id="Phobius"/>
    </source>
</evidence>
<sequence length="373" mass="41139">MRFNTGRICGLARKESRQILRDPSSLIIAVFLPLTLLFLFGYGVTFDPRHYDIGLVVEQPTPETGSFTASLVTSSYFRVETGRDVRDLESKLVSGDLKGIVVLRADFSRRAFRRDTAPIQVLVDGTDANTAELIRGYVQVLWASWLGQELSSNGIDYAPPVSLVSRLWYNPEASSKNYLVPGSVAIIMTMIGALLTALVVAREWERGTMEALLTTPIGRWELLLGKLAPYFLLGMASMVLSVGVAIWLFDVPFRGSFWLLGLTSAVFMWTSLGMGLLISTISRSQLIAAQISILSAFLPAFYFSNFVFEIDSMPAPLQWVSYIVPAKYFVSTLQTLFLAGDAGGVIVTDTLVLALIGLVFFMAAVRKTRTDLE</sequence>
<dbReference type="PANTHER" id="PTHR30294">
    <property type="entry name" value="MEMBRANE COMPONENT OF ABC TRANSPORTER YHHJ-RELATED"/>
    <property type="match status" value="1"/>
</dbReference>
<keyword evidence="6 8" id="KW-1133">Transmembrane helix</keyword>
<gene>
    <name evidence="10" type="ORF">ACFO5Q_01480</name>
</gene>
<evidence type="ECO:0000256" key="2">
    <source>
        <dbReference type="ARBA" id="ARBA00007783"/>
    </source>
</evidence>
<comment type="caution">
    <text evidence="10">The sequence shown here is derived from an EMBL/GenBank/DDBJ whole genome shotgun (WGS) entry which is preliminary data.</text>
</comment>
<evidence type="ECO:0000313" key="10">
    <source>
        <dbReference type="EMBL" id="MFC4346514.1"/>
    </source>
</evidence>
<feature type="transmembrane region" description="Helical" evidence="8">
    <location>
        <begin position="255"/>
        <end position="279"/>
    </location>
</feature>
<dbReference type="RefSeq" id="WP_068150168.1">
    <property type="nucleotide sequence ID" value="NZ_JBHSCR010000001.1"/>
</dbReference>
<reference evidence="11" key="1">
    <citation type="journal article" date="2019" name="Int. J. Syst. Evol. Microbiol.">
        <title>The Global Catalogue of Microorganisms (GCM) 10K type strain sequencing project: providing services to taxonomists for standard genome sequencing and annotation.</title>
        <authorList>
            <consortium name="The Broad Institute Genomics Platform"/>
            <consortium name="The Broad Institute Genome Sequencing Center for Infectious Disease"/>
            <person name="Wu L."/>
            <person name="Ma J."/>
        </authorList>
    </citation>
    <scope>NUCLEOTIDE SEQUENCE [LARGE SCALE GENOMIC DNA]</scope>
    <source>
        <strain evidence="11">CGMCC 1.15304</strain>
    </source>
</reference>
<dbReference type="EMBL" id="JBHSCR010000001">
    <property type="protein sequence ID" value="MFC4346514.1"/>
    <property type="molecule type" value="Genomic_DNA"/>
</dbReference>
<evidence type="ECO:0000256" key="5">
    <source>
        <dbReference type="ARBA" id="ARBA00022692"/>
    </source>
</evidence>
<dbReference type="InterPro" id="IPR013525">
    <property type="entry name" value="ABC2_TM"/>
</dbReference>
<accession>A0ABV8U6N5</accession>
<keyword evidence="11" id="KW-1185">Reference proteome</keyword>
<dbReference type="InterPro" id="IPR051449">
    <property type="entry name" value="ABC-2_transporter_component"/>
</dbReference>
<name>A0ABV8U6N5_9PROT</name>
<keyword evidence="5 8" id="KW-0812">Transmembrane</keyword>
<evidence type="ECO:0000313" key="11">
    <source>
        <dbReference type="Proteomes" id="UP001595776"/>
    </source>
</evidence>
<keyword evidence="3" id="KW-0813">Transport</keyword>